<keyword evidence="3" id="KW-1185">Reference proteome</keyword>
<protein>
    <submittedName>
        <fullName evidence="2">Uncharacterized protein</fullName>
    </submittedName>
</protein>
<dbReference type="EMBL" id="MU006225">
    <property type="protein sequence ID" value="KAF2826795.1"/>
    <property type="molecule type" value="Genomic_DNA"/>
</dbReference>
<name>A0A6A7A2L4_9PLEO</name>
<dbReference type="OrthoDB" id="3694818at2759"/>
<feature type="compositionally biased region" description="Basic and acidic residues" evidence="1">
    <location>
        <begin position="188"/>
        <end position="210"/>
    </location>
</feature>
<evidence type="ECO:0000313" key="2">
    <source>
        <dbReference type="EMBL" id="KAF2826795.1"/>
    </source>
</evidence>
<evidence type="ECO:0000256" key="1">
    <source>
        <dbReference type="SAM" id="MobiDB-lite"/>
    </source>
</evidence>
<feature type="region of interest" description="Disordered" evidence="1">
    <location>
        <begin position="1"/>
        <end position="33"/>
    </location>
</feature>
<dbReference type="AlphaFoldDB" id="A0A6A7A2L4"/>
<feature type="region of interest" description="Disordered" evidence="1">
    <location>
        <begin position="188"/>
        <end position="227"/>
    </location>
</feature>
<organism evidence="2 3">
    <name type="scientific">Ophiobolus disseminans</name>
    <dbReference type="NCBI Taxonomy" id="1469910"/>
    <lineage>
        <taxon>Eukaryota</taxon>
        <taxon>Fungi</taxon>
        <taxon>Dikarya</taxon>
        <taxon>Ascomycota</taxon>
        <taxon>Pezizomycotina</taxon>
        <taxon>Dothideomycetes</taxon>
        <taxon>Pleosporomycetidae</taxon>
        <taxon>Pleosporales</taxon>
        <taxon>Pleosporineae</taxon>
        <taxon>Phaeosphaeriaceae</taxon>
        <taxon>Ophiobolus</taxon>
    </lineage>
</organism>
<sequence>MNNPRHPLPSVPFTLPSAQPHTTQPPSPTPTPRITTKAENLLTFDPTSPILRFNFPNAATQASFHRAFALLLTTRNKAAFLSRFAENFDAQVNIPKKPVRWDTSGDEELAKELWDGAEMDVGNDGELAQRLQGETQLPDTRNDEGLARELWNGAETDTSRDEHFARMMQEQMRPDTEGDADVARRMAEDMNPRDRTRELDEDFGRLTFAERRRRADGRRDAGGQRRR</sequence>
<evidence type="ECO:0000313" key="3">
    <source>
        <dbReference type="Proteomes" id="UP000799424"/>
    </source>
</evidence>
<accession>A0A6A7A2L4</accession>
<reference evidence="2" key="1">
    <citation type="journal article" date="2020" name="Stud. Mycol.">
        <title>101 Dothideomycetes genomes: a test case for predicting lifestyles and emergence of pathogens.</title>
        <authorList>
            <person name="Haridas S."/>
            <person name="Albert R."/>
            <person name="Binder M."/>
            <person name="Bloem J."/>
            <person name="Labutti K."/>
            <person name="Salamov A."/>
            <person name="Andreopoulos B."/>
            <person name="Baker S."/>
            <person name="Barry K."/>
            <person name="Bills G."/>
            <person name="Bluhm B."/>
            <person name="Cannon C."/>
            <person name="Castanera R."/>
            <person name="Culley D."/>
            <person name="Daum C."/>
            <person name="Ezra D."/>
            <person name="Gonzalez J."/>
            <person name="Henrissat B."/>
            <person name="Kuo A."/>
            <person name="Liang C."/>
            <person name="Lipzen A."/>
            <person name="Lutzoni F."/>
            <person name="Magnuson J."/>
            <person name="Mondo S."/>
            <person name="Nolan M."/>
            <person name="Ohm R."/>
            <person name="Pangilinan J."/>
            <person name="Park H.-J."/>
            <person name="Ramirez L."/>
            <person name="Alfaro M."/>
            <person name="Sun H."/>
            <person name="Tritt A."/>
            <person name="Yoshinaga Y."/>
            <person name="Zwiers L.-H."/>
            <person name="Turgeon B."/>
            <person name="Goodwin S."/>
            <person name="Spatafora J."/>
            <person name="Crous P."/>
            <person name="Grigoriev I."/>
        </authorList>
    </citation>
    <scope>NUCLEOTIDE SEQUENCE</scope>
    <source>
        <strain evidence="2">CBS 113818</strain>
    </source>
</reference>
<gene>
    <name evidence="2" type="ORF">CC86DRAFT_406048</name>
</gene>
<feature type="compositionally biased region" description="Basic and acidic residues" evidence="1">
    <location>
        <begin position="217"/>
        <end position="227"/>
    </location>
</feature>
<dbReference type="Proteomes" id="UP000799424">
    <property type="component" value="Unassembled WGS sequence"/>
</dbReference>
<proteinExistence type="predicted"/>
<feature type="compositionally biased region" description="Pro residues" evidence="1">
    <location>
        <begin position="1"/>
        <end position="10"/>
    </location>
</feature>